<gene>
    <name evidence="2" type="ORF">RJT34_24064</name>
</gene>
<reference evidence="2 3" key="1">
    <citation type="submission" date="2024-01" db="EMBL/GenBank/DDBJ databases">
        <title>The genomes of 5 underutilized Papilionoideae crops provide insights into root nodulation and disease resistance.</title>
        <authorList>
            <person name="Yuan L."/>
        </authorList>
    </citation>
    <scope>NUCLEOTIDE SEQUENCE [LARGE SCALE GENOMIC DNA]</scope>
    <source>
        <strain evidence="2">LY-2023</strain>
        <tissue evidence="2">Leaf</tissue>
    </source>
</reference>
<comment type="caution">
    <text evidence="2">The sequence shown here is derived from an EMBL/GenBank/DDBJ whole genome shotgun (WGS) entry which is preliminary data.</text>
</comment>
<proteinExistence type="predicted"/>
<protein>
    <submittedName>
        <fullName evidence="2">Uncharacterized protein</fullName>
    </submittedName>
</protein>
<name>A0AAN9IH49_CLITE</name>
<evidence type="ECO:0000313" key="2">
    <source>
        <dbReference type="EMBL" id="KAK7279022.1"/>
    </source>
</evidence>
<evidence type="ECO:0000313" key="3">
    <source>
        <dbReference type="Proteomes" id="UP001359559"/>
    </source>
</evidence>
<organism evidence="2 3">
    <name type="scientific">Clitoria ternatea</name>
    <name type="common">Butterfly pea</name>
    <dbReference type="NCBI Taxonomy" id="43366"/>
    <lineage>
        <taxon>Eukaryota</taxon>
        <taxon>Viridiplantae</taxon>
        <taxon>Streptophyta</taxon>
        <taxon>Embryophyta</taxon>
        <taxon>Tracheophyta</taxon>
        <taxon>Spermatophyta</taxon>
        <taxon>Magnoliopsida</taxon>
        <taxon>eudicotyledons</taxon>
        <taxon>Gunneridae</taxon>
        <taxon>Pentapetalae</taxon>
        <taxon>rosids</taxon>
        <taxon>fabids</taxon>
        <taxon>Fabales</taxon>
        <taxon>Fabaceae</taxon>
        <taxon>Papilionoideae</taxon>
        <taxon>50 kb inversion clade</taxon>
        <taxon>NPAAA clade</taxon>
        <taxon>indigoferoid/millettioid clade</taxon>
        <taxon>Phaseoleae</taxon>
        <taxon>Clitoria</taxon>
    </lineage>
</organism>
<dbReference type="Proteomes" id="UP001359559">
    <property type="component" value="Unassembled WGS sequence"/>
</dbReference>
<dbReference type="EMBL" id="JAYKXN010000006">
    <property type="protein sequence ID" value="KAK7279022.1"/>
    <property type="molecule type" value="Genomic_DNA"/>
</dbReference>
<feature type="region of interest" description="Disordered" evidence="1">
    <location>
        <begin position="27"/>
        <end position="48"/>
    </location>
</feature>
<evidence type="ECO:0000256" key="1">
    <source>
        <dbReference type="SAM" id="MobiDB-lite"/>
    </source>
</evidence>
<dbReference type="AlphaFoldDB" id="A0AAN9IH49"/>
<accession>A0AAN9IH49</accession>
<sequence>MSLVLRVIKISTLLSLLPNKKIPPFFGGREPPRSSRPTNLNPPPLQSNLIHPLPHSLSLPTSRALFSPFSHRSLSLSLLSEAIAVRFYPHHGLFFFSLASTMLLSSSSSP</sequence>
<keyword evidence="3" id="KW-1185">Reference proteome</keyword>